<dbReference type="KEGG" id="vcn:VOLCADRAFT_98838"/>
<evidence type="ECO:0000256" key="1">
    <source>
        <dbReference type="SAM" id="MobiDB-lite"/>
    </source>
</evidence>
<feature type="region of interest" description="Disordered" evidence="1">
    <location>
        <begin position="128"/>
        <end position="183"/>
    </location>
</feature>
<dbReference type="RefSeq" id="XP_002957731.1">
    <property type="nucleotide sequence ID" value="XM_002957685.1"/>
</dbReference>
<accession>D8UGE7</accession>
<dbReference type="AlphaFoldDB" id="D8UGE7"/>
<protein>
    <submittedName>
        <fullName evidence="2">Uncharacterized protein</fullName>
    </submittedName>
</protein>
<reference evidence="2 3" key="1">
    <citation type="journal article" date="2010" name="Science">
        <title>Genomic analysis of organismal complexity in the multicellular green alga Volvox carteri.</title>
        <authorList>
            <person name="Prochnik S.E."/>
            <person name="Umen J."/>
            <person name="Nedelcu A.M."/>
            <person name="Hallmann A."/>
            <person name="Miller S.M."/>
            <person name="Nishii I."/>
            <person name="Ferris P."/>
            <person name="Kuo A."/>
            <person name="Mitros T."/>
            <person name="Fritz-Laylin L.K."/>
            <person name="Hellsten U."/>
            <person name="Chapman J."/>
            <person name="Simakov O."/>
            <person name="Rensing S.A."/>
            <person name="Terry A."/>
            <person name="Pangilinan J."/>
            <person name="Kapitonov V."/>
            <person name="Jurka J."/>
            <person name="Salamov A."/>
            <person name="Shapiro H."/>
            <person name="Schmutz J."/>
            <person name="Grimwood J."/>
            <person name="Lindquist E."/>
            <person name="Lucas S."/>
            <person name="Grigoriev I.V."/>
            <person name="Schmitt R."/>
            <person name="Kirk D."/>
            <person name="Rokhsar D.S."/>
        </authorList>
    </citation>
    <scope>NUCLEOTIDE SEQUENCE [LARGE SCALE GENOMIC DNA]</scope>
    <source>
        <strain evidence="3">f. Nagariensis / Eve</strain>
    </source>
</reference>
<organism evidence="3">
    <name type="scientific">Volvox carteri f. nagariensis</name>
    <dbReference type="NCBI Taxonomy" id="3068"/>
    <lineage>
        <taxon>Eukaryota</taxon>
        <taxon>Viridiplantae</taxon>
        <taxon>Chlorophyta</taxon>
        <taxon>core chlorophytes</taxon>
        <taxon>Chlorophyceae</taxon>
        <taxon>CS clade</taxon>
        <taxon>Chlamydomonadales</taxon>
        <taxon>Volvocaceae</taxon>
        <taxon>Volvox</taxon>
    </lineage>
</organism>
<keyword evidence="3" id="KW-1185">Reference proteome</keyword>
<evidence type="ECO:0000313" key="2">
    <source>
        <dbReference type="EMBL" id="EFJ41163.1"/>
    </source>
</evidence>
<evidence type="ECO:0000313" key="3">
    <source>
        <dbReference type="Proteomes" id="UP000001058"/>
    </source>
</evidence>
<name>D8UGE7_VOLCA</name>
<dbReference type="EMBL" id="GL378399">
    <property type="protein sequence ID" value="EFJ41163.1"/>
    <property type="molecule type" value="Genomic_DNA"/>
</dbReference>
<dbReference type="Proteomes" id="UP000001058">
    <property type="component" value="Unassembled WGS sequence"/>
</dbReference>
<feature type="region of interest" description="Disordered" evidence="1">
    <location>
        <begin position="197"/>
        <end position="232"/>
    </location>
</feature>
<gene>
    <name evidence="2" type="ORF">VOLCADRAFT_98838</name>
</gene>
<dbReference type="GeneID" id="9620773"/>
<sequence length="388" mass="41031">MAVEQLPADLCFSQRWRYSIRKDLVFKRKNFGRTFSCRHASTSPLSTFHMPPVPSRALPPPRAWGPRDARAGPGATNADAVDKVYRRRLRLRLDSRVVGAWSDPTDTSQATEAAAASAACAPVPVPVPGRCGDDSPGPLPSNEPPVDDGDFRRTVVVVTPAVEAESPPAEAAGTQSSDGGDSDGCCCHNRALTTSDRDCGGPSLSIRTRTKGNRRCSSISPGPGEDRLRSAAPRKAPALLPLAAAAAAAPAPPAATVSLIPDRISEGSPAAASAAARNREAPPAATLDQKMPEHVPALKSNLEIRCGCGYGYDCGFEYGCVYGCAYGWKGCPALSKSKATRRTTARRCWYRDGDERIATRSAAVELRVESGSGVKTPYTLMYDGCDSA</sequence>
<proteinExistence type="predicted"/>
<feature type="compositionally biased region" description="Low complexity" evidence="1">
    <location>
        <begin position="154"/>
        <end position="179"/>
    </location>
</feature>
<dbReference type="InParanoid" id="D8UGE7"/>